<keyword evidence="3" id="KW-0964">Secreted</keyword>
<dbReference type="GO" id="GO:0005509">
    <property type="term" value="F:calcium ion binding"/>
    <property type="evidence" value="ECO:0007669"/>
    <property type="project" value="InterPro"/>
</dbReference>
<dbReference type="InterPro" id="IPR050557">
    <property type="entry name" value="RTX_toxin/Mannuronan_C5-epim"/>
</dbReference>
<comment type="caution">
    <text evidence="6">The sequence shown here is derived from an EMBL/GenBank/DDBJ whole genome shotgun (WGS) entry which is preliminary data.</text>
</comment>
<feature type="domain" description="Peptidase M10 serralysin C-terminal" evidence="5">
    <location>
        <begin position="171"/>
        <end position="254"/>
    </location>
</feature>
<accession>A0A564WBC9</accession>
<organism evidence="6 7">
    <name type="scientific">Candidatus Defluviicoccus seviourii</name>
    <dbReference type="NCBI Taxonomy" id="2565273"/>
    <lineage>
        <taxon>Bacteria</taxon>
        <taxon>Pseudomonadati</taxon>
        <taxon>Pseudomonadota</taxon>
        <taxon>Alphaproteobacteria</taxon>
        <taxon>Rhodospirillales</taxon>
        <taxon>Rhodospirillaceae</taxon>
        <taxon>Defluviicoccus</taxon>
    </lineage>
</organism>
<name>A0A564WBC9_9PROT</name>
<comment type="subcellular location">
    <subcellularLocation>
        <location evidence="2">Secreted</location>
    </subcellularLocation>
</comment>
<dbReference type="AlphaFoldDB" id="A0A564WBC9"/>
<dbReference type="GO" id="GO:0005615">
    <property type="term" value="C:extracellular space"/>
    <property type="evidence" value="ECO:0007669"/>
    <property type="project" value="InterPro"/>
</dbReference>
<reference evidence="6" key="1">
    <citation type="submission" date="2018-11" db="EMBL/GenBank/DDBJ databases">
        <authorList>
            <person name="Onetto C."/>
        </authorList>
    </citation>
    <scope>NUCLEOTIDE SEQUENCE [LARGE SCALE GENOMIC DNA]</scope>
</reference>
<dbReference type="Gene3D" id="2.150.10.10">
    <property type="entry name" value="Serralysin-like metalloprotease, C-terminal"/>
    <property type="match status" value="3"/>
</dbReference>
<dbReference type="SUPFAM" id="SSF51120">
    <property type="entry name" value="beta-Roll"/>
    <property type="match status" value="2"/>
</dbReference>
<evidence type="ECO:0000256" key="3">
    <source>
        <dbReference type="ARBA" id="ARBA00022525"/>
    </source>
</evidence>
<evidence type="ECO:0000259" key="5">
    <source>
        <dbReference type="Pfam" id="PF08548"/>
    </source>
</evidence>
<dbReference type="InterPro" id="IPR001343">
    <property type="entry name" value="Hemolysn_Ca-bd"/>
</dbReference>
<evidence type="ECO:0000313" key="7">
    <source>
        <dbReference type="Proteomes" id="UP000326641"/>
    </source>
</evidence>
<evidence type="ECO:0000256" key="2">
    <source>
        <dbReference type="ARBA" id="ARBA00004613"/>
    </source>
</evidence>
<dbReference type="Proteomes" id="UP000326641">
    <property type="component" value="Unassembled WGS sequence"/>
</dbReference>
<dbReference type="InterPro" id="IPR018511">
    <property type="entry name" value="Hemolysin-typ_Ca-bd_CS"/>
</dbReference>
<dbReference type="Pfam" id="PF00353">
    <property type="entry name" value="HemolysinCabind"/>
    <property type="match status" value="3"/>
</dbReference>
<dbReference type="PRINTS" id="PR00313">
    <property type="entry name" value="CABNDNGRPT"/>
</dbReference>
<dbReference type="InterPro" id="IPR013858">
    <property type="entry name" value="Peptidase_M10B_C"/>
</dbReference>
<keyword evidence="7" id="KW-1185">Reference proteome</keyword>
<evidence type="ECO:0000313" key="6">
    <source>
        <dbReference type="EMBL" id="VUX45817.1"/>
    </source>
</evidence>
<dbReference type="Pfam" id="PF08548">
    <property type="entry name" value="Peptidase_M10_C"/>
    <property type="match status" value="1"/>
</dbReference>
<keyword evidence="4" id="KW-0677">Repeat</keyword>
<dbReference type="EMBL" id="UXAT02000008">
    <property type="protein sequence ID" value="VUX45817.1"/>
    <property type="molecule type" value="Genomic_DNA"/>
</dbReference>
<dbReference type="PROSITE" id="PS00330">
    <property type="entry name" value="HEMOLYSIN_CALCIUM"/>
    <property type="match status" value="3"/>
</dbReference>
<comment type="cofactor">
    <cofactor evidence="1">
        <name>Ca(2+)</name>
        <dbReference type="ChEBI" id="CHEBI:29108"/>
    </cofactor>
</comment>
<dbReference type="PANTHER" id="PTHR38340">
    <property type="entry name" value="S-LAYER PROTEIN"/>
    <property type="match status" value="1"/>
</dbReference>
<dbReference type="PANTHER" id="PTHR38340:SF1">
    <property type="entry name" value="S-LAYER PROTEIN"/>
    <property type="match status" value="1"/>
</dbReference>
<gene>
    <name evidence="6" type="ORF">DF3PA_160003</name>
</gene>
<sequence>MTIYGNSSSEHKDGTNNADLIYVFQGNDTVFAMGGNDTVYGAEGNDELYGFSGNDYLYGGVDQDTLYGGQGSDVLGGDNGHDVLWGEADNDYLMGGSGNDTLYGGSGDDTLRGDNGSDMLSGGDGIDTASFTTAVVIGNGKAYSGSDVDDLISIEKIQASRNNDHVVGDYQEIKGGAGNDYIEGGTSANVLKGDQGNDTLVGKGGGDTLWGGSGGDVFKYAAISDSPYDGVGDVIKDFQSGVDKIDLSAFNVSYDANGGTVGSWQVGIGHNSAGTYWVLVNTDGDSAIEMEITLDNVSNLSASDFLL</sequence>
<dbReference type="InterPro" id="IPR011049">
    <property type="entry name" value="Serralysin-like_metalloprot_C"/>
</dbReference>
<proteinExistence type="predicted"/>
<evidence type="ECO:0000256" key="1">
    <source>
        <dbReference type="ARBA" id="ARBA00001913"/>
    </source>
</evidence>
<protein>
    <submittedName>
        <fullName evidence="6">Ca2+-binding protein, RTX toxin-related</fullName>
    </submittedName>
</protein>
<evidence type="ECO:0000256" key="4">
    <source>
        <dbReference type="ARBA" id="ARBA00022737"/>
    </source>
</evidence>